<reference evidence="2" key="1">
    <citation type="submission" date="2021-01" db="EMBL/GenBank/DDBJ databases">
        <authorList>
            <person name="Corre E."/>
            <person name="Pelletier E."/>
            <person name="Niang G."/>
            <person name="Scheremetjew M."/>
            <person name="Finn R."/>
            <person name="Kale V."/>
            <person name="Holt S."/>
            <person name="Cochrane G."/>
            <person name="Meng A."/>
            <person name="Brown T."/>
            <person name="Cohen L."/>
        </authorList>
    </citation>
    <scope>NUCLEOTIDE SEQUENCE</scope>
    <source>
        <strain evidence="2">CCMP1594</strain>
    </source>
</reference>
<proteinExistence type="predicted"/>
<dbReference type="EMBL" id="HBJA01060296">
    <property type="protein sequence ID" value="CAE0810192.1"/>
    <property type="molecule type" value="Transcribed_RNA"/>
</dbReference>
<accession>A0A7S4CYC9</accession>
<feature type="compositionally biased region" description="Polar residues" evidence="1">
    <location>
        <begin position="90"/>
        <end position="99"/>
    </location>
</feature>
<gene>
    <name evidence="2" type="ORF">EGYM00163_LOCUS21326</name>
</gene>
<dbReference type="AlphaFoldDB" id="A0A7S4CYC9"/>
<name>A0A7S4CYC9_9EUGL</name>
<feature type="region of interest" description="Disordered" evidence="1">
    <location>
        <begin position="70"/>
        <end position="99"/>
    </location>
</feature>
<evidence type="ECO:0000313" key="2">
    <source>
        <dbReference type="EMBL" id="CAE0810192.1"/>
    </source>
</evidence>
<sequence>MPAVKMAPSEFMEGPGDTLEIECNTHGVKRASDGAPLLGGGGGGTIQEGEAVEGVPMQYSPKPLPSLCRNMPIFASSGKPQPNAKRHTQHATSKGSAGL</sequence>
<organism evidence="2">
    <name type="scientific">Eutreptiella gymnastica</name>
    <dbReference type="NCBI Taxonomy" id="73025"/>
    <lineage>
        <taxon>Eukaryota</taxon>
        <taxon>Discoba</taxon>
        <taxon>Euglenozoa</taxon>
        <taxon>Euglenida</taxon>
        <taxon>Spirocuta</taxon>
        <taxon>Euglenophyceae</taxon>
        <taxon>Eutreptiales</taxon>
        <taxon>Eutreptiaceae</taxon>
        <taxon>Eutreptiella</taxon>
    </lineage>
</organism>
<protein>
    <submittedName>
        <fullName evidence="2">Uncharacterized protein</fullName>
    </submittedName>
</protein>
<evidence type="ECO:0000256" key="1">
    <source>
        <dbReference type="SAM" id="MobiDB-lite"/>
    </source>
</evidence>